<keyword evidence="1" id="KW-0812">Transmembrane</keyword>
<keyword evidence="1" id="KW-1133">Transmembrane helix</keyword>
<evidence type="ECO:0000313" key="3">
    <source>
        <dbReference type="Proteomes" id="UP001163336"/>
    </source>
</evidence>
<dbReference type="EMBL" id="AP026966">
    <property type="protein sequence ID" value="BDT61114.1"/>
    <property type="molecule type" value="Genomic_DNA"/>
</dbReference>
<feature type="transmembrane region" description="Helical" evidence="1">
    <location>
        <begin position="113"/>
        <end position="132"/>
    </location>
</feature>
<reference evidence="2" key="1">
    <citation type="submission" date="2022-11" db="EMBL/GenBank/DDBJ databases">
        <title>Isolation and characterization of PLA-degrading bacterium Massilia sp. from Antarctic soil.</title>
        <authorList>
            <person name="Sato K."/>
            <person name="Gomez-Fuentes C."/>
            <person name="Ahmad S.A."/>
            <person name="Zulkharnain A."/>
        </authorList>
    </citation>
    <scope>NUCLEOTIDE SEQUENCE</scope>
    <source>
        <strain evidence="2">N-3</strain>
    </source>
</reference>
<evidence type="ECO:0000313" key="2">
    <source>
        <dbReference type="EMBL" id="BDT61114.1"/>
    </source>
</evidence>
<evidence type="ECO:0008006" key="4">
    <source>
        <dbReference type="Google" id="ProtNLM"/>
    </source>
</evidence>
<accession>A0ABN6TM71</accession>
<proteinExistence type="predicted"/>
<sequence>MAGSQQKTDVMRYALFVALEKDMDQEESKISSGSHSINIGSGTVKNSHLHVGDVHHYGRQSAEAIAIIDRVYTKPLTLLGTPLQAGWIVVSGILGVTGSIATIAGFWKELSFLFVLILSIALFFLIVGVSLIRHRFVRLPYLPFNVEADSSGKTFITKVQGNCPRCDGKLKLREIGPKENAKTFVRCTRNPDHIWNFDFTVLDEPKA</sequence>
<dbReference type="Proteomes" id="UP001163336">
    <property type="component" value="Chromosome"/>
</dbReference>
<name>A0ABN6TM71_9BURK</name>
<protein>
    <recommendedName>
        <fullName evidence="4">Transmembrane protein</fullName>
    </recommendedName>
</protein>
<keyword evidence="1" id="KW-0472">Membrane</keyword>
<feature type="transmembrane region" description="Helical" evidence="1">
    <location>
        <begin position="85"/>
        <end position="107"/>
    </location>
</feature>
<evidence type="ECO:0000256" key="1">
    <source>
        <dbReference type="SAM" id="Phobius"/>
    </source>
</evidence>
<keyword evidence="3" id="KW-1185">Reference proteome</keyword>
<organism evidence="2 3">
    <name type="scientific">Massilia varians</name>
    <dbReference type="NCBI Taxonomy" id="457921"/>
    <lineage>
        <taxon>Bacteria</taxon>
        <taxon>Pseudomonadati</taxon>
        <taxon>Pseudomonadota</taxon>
        <taxon>Betaproteobacteria</taxon>
        <taxon>Burkholderiales</taxon>
        <taxon>Oxalobacteraceae</taxon>
        <taxon>Telluria group</taxon>
        <taxon>Massilia</taxon>
    </lineage>
</organism>
<gene>
    <name evidence="2" type="ORF">MasN3_46080</name>
</gene>